<dbReference type="GO" id="GO:0070652">
    <property type="term" value="C:HAUS complex"/>
    <property type="evidence" value="ECO:0007669"/>
    <property type="project" value="TreeGrafter"/>
</dbReference>
<dbReference type="GO" id="GO:0007020">
    <property type="term" value="P:microtubule nucleation"/>
    <property type="evidence" value="ECO:0007669"/>
    <property type="project" value="TreeGrafter"/>
</dbReference>
<dbReference type="Pfam" id="PF15003">
    <property type="entry name" value="HAUS2"/>
    <property type="match status" value="1"/>
</dbReference>
<organism evidence="1 2">
    <name type="scientific">Clytia hemisphaerica</name>
    <dbReference type="NCBI Taxonomy" id="252671"/>
    <lineage>
        <taxon>Eukaryota</taxon>
        <taxon>Metazoa</taxon>
        <taxon>Cnidaria</taxon>
        <taxon>Hydrozoa</taxon>
        <taxon>Hydroidolina</taxon>
        <taxon>Leptothecata</taxon>
        <taxon>Obeliida</taxon>
        <taxon>Clytiidae</taxon>
        <taxon>Clytia</taxon>
    </lineage>
</organism>
<dbReference type="GO" id="GO:0007098">
    <property type="term" value="P:centrosome cycle"/>
    <property type="evidence" value="ECO:0007669"/>
    <property type="project" value="TreeGrafter"/>
</dbReference>
<keyword evidence="2" id="KW-1185">Reference proteome</keyword>
<dbReference type="RefSeq" id="XP_066911675.1">
    <property type="nucleotide sequence ID" value="XM_067055574.1"/>
</dbReference>
<protein>
    <submittedName>
        <fullName evidence="1">Uncharacterized protein</fullName>
    </submittedName>
</protein>
<dbReference type="GO" id="GO:0051225">
    <property type="term" value="P:spindle assembly"/>
    <property type="evidence" value="ECO:0007669"/>
    <property type="project" value="InterPro"/>
</dbReference>
<sequence>MMANPWDSEPSFINHGGLNQIILTNRKICSDKSSHPNNESSNHSSVHFINVLRELTSLNKEQVKVSLELKQRQLHQEFFNILSTDVLDGLISMVDFLSSHMQNIIDQKEQIIHHLHEPFVGKPLAIEAEYHSDVCKFFPLIAKQLAELSSTLNNIEWVNKYSVQSSNLGSTLDVIGQSLISLERQYNSIIEVRDVMNKRLNMSSN</sequence>
<dbReference type="InterPro" id="IPR028346">
    <property type="entry name" value="HAUS2"/>
</dbReference>
<dbReference type="EnsemblMetazoa" id="CLYHEMT004899.1">
    <property type="protein sequence ID" value="CLYHEMP004899.1"/>
    <property type="gene ID" value="CLYHEMG004899"/>
</dbReference>
<evidence type="ECO:0000313" key="2">
    <source>
        <dbReference type="Proteomes" id="UP000594262"/>
    </source>
</evidence>
<name>A0A7M5UVN4_9CNID</name>
<dbReference type="EnsemblMetazoa" id="CLYHEMT004899.2">
    <property type="protein sequence ID" value="CLYHEMP004899.2"/>
    <property type="gene ID" value="CLYHEMG004899"/>
</dbReference>
<dbReference type="PANTHER" id="PTHR16039">
    <property type="entry name" value="HAUS AUGMIN-LIKE COMPLEX SUBUNIT 2"/>
    <property type="match status" value="1"/>
</dbReference>
<dbReference type="GO" id="GO:1990498">
    <property type="term" value="C:mitotic spindle microtubule"/>
    <property type="evidence" value="ECO:0007669"/>
    <property type="project" value="TreeGrafter"/>
</dbReference>
<dbReference type="GeneID" id="136798906"/>
<evidence type="ECO:0000313" key="1">
    <source>
        <dbReference type="EnsemblMetazoa" id="CLYHEMP004899.2"/>
    </source>
</evidence>
<reference evidence="1" key="1">
    <citation type="submission" date="2021-01" db="UniProtKB">
        <authorList>
            <consortium name="EnsemblMetazoa"/>
        </authorList>
    </citation>
    <scope>IDENTIFICATION</scope>
</reference>
<dbReference type="Proteomes" id="UP000594262">
    <property type="component" value="Unplaced"/>
</dbReference>
<dbReference type="OrthoDB" id="2436605at2759"/>
<dbReference type="PANTHER" id="PTHR16039:SF1">
    <property type="entry name" value="HAUS AUGMIN-LIKE COMPLEX SUBUNIT 2"/>
    <property type="match status" value="1"/>
</dbReference>
<proteinExistence type="predicted"/>
<dbReference type="GO" id="GO:0005813">
    <property type="term" value="C:centrosome"/>
    <property type="evidence" value="ECO:0007669"/>
    <property type="project" value="TreeGrafter"/>
</dbReference>
<dbReference type="RefSeq" id="XP_066911676.1">
    <property type="nucleotide sequence ID" value="XM_067055575.1"/>
</dbReference>
<accession>A0A7M5UVN4</accession>
<dbReference type="AlphaFoldDB" id="A0A7M5UVN4"/>